<evidence type="ECO:0000313" key="3">
    <source>
        <dbReference type="EMBL" id="SVC76995.1"/>
    </source>
</evidence>
<dbReference type="AlphaFoldDB" id="A0A382PWF1"/>
<evidence type="ECO:0000259" key="2">
    <source>
        <dbReference type="SMART" id="SM00903"/>
    </source>
</evidence>
<dbReference type="Gene3D" id="2.30.110.10">
    <property type="entry name" value="Electron Transport, Fmn-binding Protein, Chain A"/>
    <property type="match status" value="1"/>
</dbReference>
<dbReference type="SUPFAM" id="SSF50475">
    <property type="entry name" value="FMN-binding split barrel"/>
    <property type="match status" value="1"/>
</dbReference>
<dbReference type="PANTHER" id="PTHR30466:SF1">
    <property type="entry name" value="FMN REDUCTASE (NADH) RUTF"/>
    <property type="match status" value="1"/>
</dbReference>
<dbReference type="GO" id="GO:0042602">
    <property type="term" value="F:riboflavin reductase (NADPH) activity"/>
    <property type="evidence" value="ECO:0007669"/>
    <property type="project" value="TreeGrafter"/>
</dbReference>
<proteinExistence type="predicted"/>
<feature type="domain" description="Flavin reductase like" evidence="2">
    <location>
        <begin position="23"/>
        <end position="167"/>
    </location>
</feature>
<protein>
    <recommendedName>
        <fullName evidence="2">Flavin reductase like domain-containing protein</fullName>
    </recommendedName>
</protein>
<name>A0A382PWF1_9ZZZZ</name>
<accession>A0A382PWF1</accession>
<dbReference type="EMBL" id="UINC01109874">
    <property type="protein sequence ID" value="SVC76995.1"/>
    <property type="molecule type" value="Genomic_DNA"/>
</dbReference>
<gene>
    <name evidence="3" type="ORF">METZ01_LOCUS329849</name>
</gene>
<keyword evidence="1" id="KW-0560">Oxidoreductase</keyword>
<dbReference type="InterPro" id="IPR050268">
    <property type="entry name" value="NADH-dep_flavin_reductase"/>
</dbReference>
<dbReference type="Pfam" id="PF01613">
    <property type="entry name" value="Flavin_Reduct"/>
    <property type="match status" value="1"/>
</dbReference>
<dbReference type="SMART" id="SM00903">
    <property type="entry name" value="Flavin_Reduct"/>
    <property type="match status" value="1"/>
</dbReference>
<feature type="non-terminal residue" evidence="3">
    <location>
        <position position="1"/>
    </location>
</feature>
<dbReference type="GO" id="GO:0010181">
    <property type="term" value="F:FMN binding"/>
    <property type="evidence" value="ECO:0007669"/>
    <property type="project" value="InterPro"/>
</dbReference>
<sequence>VDPRNDCADGSAGAVDVSLRAVMACFPTGVTIVSTCDHDAVPRGLTVNAFTSVSLNPPLVLVCVDRDSRSHDYLIQADGFVINILSAEQAQLAERFARYPSDGRFDGLAWELAPSGHPVLEGSVAWLDCATKEVISAGDHSIIIGQPNATGCGTESALVFHRGKLGSIG</sequence>
<organism evidence="3">
    <name type="scientific">marine metagenome</name>
    <dbReference type="NCBI Taxonomy" id="408172"/>
    <lineage>
        <taxon>unclassified sequences</taxon>
        <taxon>metagenomes</taxon>
        <taxon>ecological metagenomes</taxon>
    </lineage>
</organism>
<evidence type="ECO:0000256" key="1">
    <source>
        <dbReference type="ARBA" id="ARBA00023002"/>
    </source>
</evidence>
<dbReference type="PANTHER" id="PTHR30466">
    <property type="entry name" value="FLAVIN REDUCTASE"/>
    <property type="match status" value="1"/>
</dbReference>
<dbReference type="InterPro" id="IPR012349">
    <property type="entry name" value="Split_barrel_FMN-bd"/>
</dbReference>
<reference evidence="3" key="1">
    <citation type="submission" date="2018-05" db="EMBL/GenBank/DDBJ databases">
        <authorList>
            <person name="Lanie J.A."/>
            <person name="Ng W.-L."/>
            <person name="Kazmierczak K.M."/>
            <person name="Andrzejewski T.M."/>
            <person name="Davidsen T.M."/>
            <person name="Wayne K.J."/>
            <person name="Tettelin H."/>
            <person name="Glass J.I."/>
            <person name="Rusch D."/>
            <person name="Podicherti R."/>
            <person name="Tsui H.-C.T."/>
            <person name="Winkler M.E."/>
        </authorList>
    </citation>
    <scope>NUCLEOTIDE SEQUENCE</scope>
</reference>
<dbReference type="InterPro" id="IPR002563">
    <property type="entry name" value="Flavin_Rdtase-like_dom"/>
</dbReference>